<dbReference type="SUPFAM" id="SSF52821">
    <property type="entry name" value="Rhodanese/Cell cycle control phosphatase"/>
    <property type="match status" value="1"/>
</dbReference>
<feature type="domain" description="Rhodanese" evidence="1">
    <location>
        <begin position="44"/>
        <end position="134"/>
    </location>
</feature>
<dbReference type="InterPro" id="IPR050229">
    <property type="entry name" value="GlpE_sulfurtransferase"/>
</dbReference>
<organism evidence="2 3">
    <name type="scientific">Corynebacterium efficiens (strain DSM 44549 / YS-314 / AJ 12310 / JCM 11189 / NBRC 100395)</name>
    <dbReference type="NCBI Taxonomy" id="196164"/>
    <lineage>
        <taxon>Bacteria</taxon>
        <taxon>Bacillati</taxon>
        <taxon>Actinomycetota</taxon>
        <taxon>Actinomycetes</taxon>
        <taxon>Mycobacteriales</taxon>
        <taxon>Corynebacteriaceae</taxon>
        <taxon>Corynebacterium</taxon>
    </lineage>
</organism>
<dbReference type="PROSITE" id="PS50206">
    <property type="entry name" value="RHODANESE_3"/>
    <property type="match status" value="1"/>
</dbReference>
<name>Q8FUG5_COREF</name>
<dbReference type="InterPro" id="IPR036873">
    <property type="entry name" value="Rhodanese-like_dom_sf"/>
</dbReference>
<dbReference type="PANTHER" id="PTHR43031">
    <property type="entry name" value="FAD-DEPENDENT OXIDOREDUCTASE"/>
    <property type="match status" value="1"/>
</dbReference>
<dbReference type="InterPro" id="IPR021309">
    <property type="entry name" value="YgaP-like_TM"/>
</dbReference>
<evidence type="ECO:0000313" key="3">
    <source>
        <dbReference type="Proteomes" id="UP000001409"/>
    </source>
</evidence>
<dbReference type="PANTHER" id="PTHR43031:SF1">
    <property type="entry name" value="PYRIDINE NUCLEOTIDE-DISULPHIDE OXIDOREDUCTASE"/>
    <property type="match status" value="1"/>
</dbReference>
<dbReference type="Gene3D" id="3.40.250.10">
    <property type="entry name" value="Rhodanese-like domain"/>
    <property type="match status" value="1"/>
</dbReference>
<protein>
    <recommendedName>
        <fullName evidence="1">Rhodanese domain-containing protein</fullName>
    </recommendedName>
</protein>
<dbReference type="Gene3D" id="6.10.140.1340">
    <property type="match status" value="1"/>
</dbReference>
<evidence type="ECO:0000313" key="2">
    <source>
        <dbReference type="EMBL" id="BAC16865.1"/>
    </source>
</evidence>
<dbReference type="eggNOG" id="COG0607">
    <property type="taxonomic scope" value="Bacteria"/>
</dbReference>
<dbReference type="Pfam" id="PF00581">
    <property type="entry name" value="Rhodanese"/>
    <property type="match status" value="1"/>
</dbReference>
<evidence type="ECO:0000259" key="1">
    <source>
        <dbReference type="PROSITE" id="PS50206"/>
    </source>
</evidence>
<dbReference type="Proteomes" id="UP000001409">
    <property type="component" value="Chromosome"/>
</dbReference>
<keyword evidence="3" id="KW-1185">Reference proteome</keyword>
<dbReference type="HOGENOM" id="CLU_107126_0_0_11"/>
<dbReference type="EMBL" id="BA000035">
    <property type="protein sequence ID" value="BAC16865.1"/>
    <property type="molecule type" value="Genomic_DNA"/>
</dbReference>
<dbReference type="SMART" id="SM00450">
    <property type="entry name" value="RHOD"/>
    <property type="match status" value="1"/>
</dbReference>
<dbReference type="KEGG" id="cef:CE0055"/>
<proteinExistence type="predicted"/>
<sequence>MGVYGTLVWHLPRDSLERTPMSSPSTTANITTVEPEVLRQWITDNEDLVVLDVRSAAEFESVHIRGSYNVPLQLVSEHTDQLAERLGGRVVLVCQSGVRAEQARQRLGAAGVETAHVLAGGVNAFADAGGDVVRGAQRWDIERQVRLVAGSLVVTGLLGGKFVSPKMRAVAGAIGAGLTFSGVTNTCAMGKALAAMPWNKTAQNPTAAESINQIPNTSA</sequence>
<dbReference type="CDD" id="cd00158">
    <property type="entry name" value="RHOD"/>
    <property type="match status" value="1"/>
</dbReference>
<reference evidence="2 3" key="1">
    <citation type="journal article" date="2003" name="Genome Res.">
        <title>Comparative complete genome sequence analysis of the amino acid replacements responsible for the thermostability of Corynebacterium efficiens.</title>
        <authorList>
            <person name="Nishio Y."/>
            <person name="Nakamura Y."/>
            <person name="Kawarabayasi Y."/>
            <person name="Usuda Y."/>
            <person name="Kimura E."/>
            <person name="Sugimoto S."/>
            <person name="Matsui K."/>
            <person name="Yamagishi A."/>
            <person name="Kikuchi H."/>
            <person name="Ikeo K."/>
            <person name="Gojobori T."/>
        </authorList>
    </citation>
    <scope>NUCLEOTIDE SEQUENCE [LARGE SCALE GENOMIC DNA]</scope>
    <source>
        <strain evidence="3">DSM 44549 / YS-314 / AJ 12310 / JCM 11189 / NBRC 100395</strain>
    </source>
</reference>
<dbReference type="InterPro" id="IPR001763">
    <property type="entry name" value="Rhodanese-like_dom"/>
</dbReference>
<dbReference type="Pfam" id="PF11127">
    <property type="entry name" value="YgaP-like_TM"/>
    <property type="match status" value="1"/>
</dbReference>
<dbReference type="STRING" id="196164.gene:10740445"/>
<dbReference type="AlphaFoldDB" id="Q8FUG5"/>
<accession>Q8FUG5</accession>